<name>A0ABX5CVU4_9ALTE</name>
<dbReference type="RefSeq" id="WP_105929592.1">
    <property type="nucleotide sequence ID" value="NZ_PVNO01000002.1"/>
</dbReference>
<dbReference type="Proteomes" id="UP000239539">
    <property type="component" value="Unassembled WGS sequence"/>
</dbReference>
<dbReference type="Pfam" id="PF08478">
    <property type="entry name" value="POTRA_1"/>
    <property type="match status" value="1"/>
</dbReference>
<comment type="function">
    <text evidence="9">Essential cell division protein. May link together the upstream cell division proteins, which are predominantly cytoplasmic, with the downstream cell division proteins, which are predominantly periplasmic. May control correct divisome assembly.</text>
</comment>
<dbReference type="InterPro" id="IPR045335">
    <property type="entry name" value="FtsQ_C_sf"/>
</dbReference>
<evidence type="ECO:0000256" key="2">
    <source>
        <dbReference type="ARBA" id="ARBA00022475"/>
    </source>
</evidence>
<dbReference type="Pfam" id="PF03799">
    <property type="entry name" value="FtsQ_DivIB_C"/>
    <property type="match status" value="1"/>
</dbReference>
<dbReference type="PANTHER" id="PTHR35851">
    <property type="entry name" value="CELL DIVISION PROTEIN FTSQ"/>
    <property type="match status" value="1"/>
</dbReference>
<reference evidence="12" key="1">
    <citation type="journal article" date="2020" name="Int. J. Syst. Evol. Microbiol.">
        <title>Alteromonas alba sp. nov., a marine bacterium isolated from the seawater of the West Pacific Ocean.</title>
        <authorList>
            <person name="Sun C."/>
            <person name="Wu Y.-H."/>
            <person name="Xamxidin M."/>
            <person name="Cheng H."/>
            <person name="Xu X.-W."/>
        </authorList>
    </citation>
    <scope>NUCLEOTIDE SEQUENCE [LARGE SCALE GENOMIC DNA]</scope>
    <source>
        <strain evidence="12">9a2</strain>
    </source>
</reference>
<accession>A0ABX5CVU4</accession>
<organism evidence="11 12">
    <name type="scientific">Alteromonas gracilis</name>
    <dbReference type="NCBI Taxonomy" id="1479524"/>
    <lineage>
        <taxon>Bacteria</taxon>
        <taxon>Pseudomonadati</taxon>
        <taxon>Pseudomonadota</taxon>
        <taxon>Gammaproteobacteria</taxon>
        <taxon>Alteromonadales</taxon>
        <taxon>Alteromonadaceae</taxon>
        <taxon>Alteromonas/Salinimonas group</taxon>
        <taxon>Alteromonas</taxon>
    </lineage>
</organism>
<evidence type="ECO:0000256" key="7">
    <source>
        <dbReference type="ARBA" id="ARBA00023136"/>
    </source>
</evidence>
<evidence type="ECO:0000256" key="1">
    <source>
        <dbReference type="ARBA" id="ARBA00004370"/>
    </source>
</evidence>
<keyword evidence="2 9" id="KW-1003">Cell membrane</keyword>
<proteinExistence type="inferred from homology"/>
<evidence type="ECO:0000256" key="9">
    <source>
        <dbReference type="HAMAP-Rule" id="MF_00911"/>
    </source>
</evidence>
<evidence type="ECO:0000256" key="8">
    <source>
        <dbReference type="ARBA" id="ARBA00023306"/>
    </source>
</evidence>
<dbReference type="InterPro" id="IPR034746">
    <property type="entry name" value="POTRA"/>
</dbReference>
<keyword evidence="12" id="KW-1185">Reference proteome</keyword>
<keyword evidence="7 9" id="KW-0472">Membrane</keyword>
<feature type="transmembrane region" description="Helical" evidence="9">
    <location>
        <begin position="21"/>
        <end position="42"/>
    </location>
</feature>
<evidence type="ECO:0000313" key="11">
    <source>
        <dbReference type="EMBL" id="PRO70695.1"/>
    </source>
</evidence>
<gene>
    <name evidence="9" type="primary">ftsQ</name>
    <name evidence="11" type="ORF">C6Y39_01690</name>
</gene>
<dbReference type="InterPro" id="IPR026579">
    <property type="entry name" value="FtsQ"/>
</dbReference>
<evidence type="ECO:0000256" key="5">
    <source>
        <dbReference type="ARBA" id="ARBA00022692"/>
    </source>
</evidence>
<dbReference type="InterPro" id="IPR005548">
    <property type="entry name" value="Cell_div_FtsQ/DivIB_C"/>
</dbReference>
<evidence type="ECO:0000256" key="4">
    <source>
        <dbReference type="ARBA" id="ARBA00022618"/>
    </source>
</evidence>
<comment type="similarity">
    <text evidence="9">Belongs to the FtsQ/DivIB family. FtsQ subfamily.</text>
</comment>
<feature type="domain" description="POTRA" evidence="10">
    <location>
        <begin position="54"/>
        <end position="123"/>
    </location>
</feature>
<keyword evidence="8 9" id="KW-0131">Cell cycle</keyword>
<dbReference type="EMBL" id="PVNO01000002">
    <property type="protein sequence ID" value="PRO70695.1"/>
    <property type="molecule type" value="Genomic_DNA"/>
</dbReference>
<dbReference type="Gene3D" id="3.10.20.310">
    <property type="entry name" value="membrane protein fhac"/>
    <property type="match status" value="1"/>
</dbReference>
<dbReference type="PROSITE" id="PS51779">
    <property type="entry name" value="POTRA"/>
    <property type="match status" value="1"/>
</dbReference>
<evidence type="ECO:0000313" key="12">
    <source>
        <dbReference type="Proteomes" id="UP000239539"/>
    </source>
</evidence>
<keyword evidence="5 9" id="KW-0812">Transmembrane</keyword>
<comment type="caution">
    <text evidence="11">The sequence shown here is derived from an EMBL/GenBank/DDBJ whole genome shotgun (WGS) entry which is preliminary data.</text>
</comment>
<dbReference type="InterPro" id="IPR013685">
    <property type="entry name" value="POTRA_FtsQ_type"/>
</dbReference>
<dbReference type="PANTHER" id="PTHR35851:SF1">
    <property type="entry name" value="CELL DIVISION PROTEIN FTSQ"/>
    <property type="match status" value="1"/>
</dbReference>
<sequence>MANTDTNQDRQASVEGSKSKSAVWGGVAFLLLVIAGLVFGGLKANQYLQDEQQMPVQVIDFSGDYQHIDITKLERLIRKAQPGSFFALDVNEVFELVESQSWVYRASVRKKWPNTLKIYLVEQQPVAQWNEDLLLNPYGDTFNDEGVVLDLPRLYGPGGSEKTALEGYNAMHALISTTDMTLSELSLSERFAWQVQLKNGIKLNLGRQEFIDRLQRFIDVYPLLAQQEKAVKYVDLRYDTGVAVGWKDDNTTDEES</sequence>
<dbReference type="GO" id="GO:0051301">
    <property type="term" value="P:cell division"/>
    <property type="evidence" value="ECO:0007669"/>
    <property type="project" value="UniProtKB-KW"/>
</dbReference>
<evidence type="ECO:0000256" key="6">
    <source>
        <dbReference type="ARBA" id="ARBA00022989"/>
    </source>
</evidence>
<keyword evidence="6 9" id="KW-1133">Transmembrane helix</keyword>
<dbReference type="Gene3D" id="3.40.50.11690">
    <property type="entry name" value="Cell division protein FtsQ/DivIB"/>
    <property type="match status" value="1"/>
</dbReference>
<evidence type="ECO:0000256" key="3">
    <source>
        <dbReference type="ARBA" id="ARBA00022519"/>
    </source>
</evidence>
<evidence type="ECO:0000259" key="10">
    <source>
        <dbReference type="PROSITE" id="PS51779"/>
    </source>
</evidence>
<protein>
    <recommendedName>
        <fullName evidence="9">Cell division protein FtsQ</fullName>
    </recommendedName>
</protein>
<keyword evidence="3 9" id="KW-0997">Cell inner membrane</keyword>
<comment type="subcellular location">
    <subcellularLocation>
        <location evidence="9">Cell inner membrane</location>
        <topology evidence="9">Single-pass type II membrane protein</topology>
    </subcellularLocation>
    <subcellularLocation>
        <location evidence="1">Membrane</location>
    </subcellularLocation>
    <text evidence="9">Localizes to the division septum.</text>
</comment>
<dbReference type="HAMAP" id="MF_00911">
    <property type="entry name" value="FtsQ_subfam"/>
    <property type="match status" value="1"/>
</dbReference>
<comment type="subunit">
    <text evidence="9">Part of a complex composed of FtsB, FtsL and FtsQ.</text>
</comment>
<keyword evidence="4 9" id="KW-0132">Cell division</keyword>